<dbReference type="GO" id="GO:0000978">
    <property type="term" value="F:RNA polymerase II cis-regulatory region sequence-specific DNA binding"/>
    <property type="evidence" value="ECO:0007669"/>
    <property type="project" value="TreeGrafter"/>
</dbReference>
<dbReference type="GO" id="GO:0001228">
    <property type="term" value="F:DNA-binding transcription activator activity, RNA polymerase II-specific"/>
    <property type="evidence" value="ECO:0007669"/>
    <property type="project" value="TreeGrafter"/>
</dbReference>
<evidence type="ECO:0000256" key="10">
    <source>
        <dbReference type="ARBA" id="ARBA00023163"/>
    </source>
</evidence>
<evidence type="ECO:0000256" key="1">
    <source>
        <dbReference type="ARBA" id="ARBA00004324"/>
    </source>
</evidence>
<dbReference type="SUPFAM" id="SSF47095">
    <property type="entry name" value="HMG-box"/>
    <property type="match status" value="1"/>
</dbReference>
<keyword evidence="9" id="KW-0010">Activator</keyword>
<dbReference type="Gene3D" id="1.10.30.10">
    <property type="entry name" value="High mobility group box domain"/>
    <property type="match status" value="1"/>
</dbReference>
<dbReference type="CDD" id="cd22028">
    <property type="entry name" value="HMG-box_SoxA_SoxB_SoxG"/>
    <property type="match status" value="1"/>
</dbReference>
<dbReference type="Pfam" id="PF00505">
    <property type="entry name" value="HMG_box"/>
    <property type="match status" value="1"/>
</dbReference>
<sequence length="223" mass="25476">MLQPDPPSLPPPPSAARIKRPMNAFMVWSRAERRSVAHSNPKLHNSEISRRLGARWKRMSDADKRPFIDEAKRLRAQHMHEHPDYKYRPRRKKALLRKDRYSSGDSDSTRMQMESPCTRMEPYALSGWSGAGPMMHELYAQHTSPPHLHRYDVSALTYNSVHVQGYGGLTGYTHTHQGPCASPSLKHEPSMSPTPELHDMIRVYLPAEHALQPQHGTTPLTHI</sequence>
<evidence type="ECO:0000256" key="12">
    <source>
        <dbReference type="ARBA" id="ARBA00032498"/>
    </source>
</evidence>
<protein>
    <recommendedName>
        <fullName evidence="3">Sex-determining region Y protein</fullName>
    </recommendedName>
    <alternativeName>
        <fullName evidence="12">Testis-determining factor</fullName>
    </alternativeName>
</protein>
<evidence type="ECO:0000256" key="13">
    <source>
        <dbReference type="ARBA" id="ARBA00045821"/>
    </source>
</evidence>
<keyword evidence="4" id="KW-0221">Differentiation</keyword>
<evidence type="ECO:0000256" key="5">
    <source>
        <dbReference type="ARBA" id="ARBA00022860"/>
    </source>
</evidence>
<evidence type="ECO:0000256" key="2">
    <source>
        <dbReference type="ARBA" id="ARBA00005998"/>
    </source>
</evidence>
<dbReference type="InterPro" id="IPR009071">
    <property type="entry name" value="HMG_box_dom"/>
</dbReference>
<evidence type="ECO:0000256" key="11">
    <source>
        <dbReference type="ARBA" id="ARBA00023242"/>
    </source>
</evidence>
<dbReference type="SMART" id="SM00398">
    <property type="entry name" value="HMG"/>
    <property type="match status" value="1"/>
</dbReference>
<evidence type="ECO:0000256" key="14">
    <source>
        <dbReference type="PROSITE-ProRule" id="PRU00267"/>
    </source>
</evidence>
<feature type="domain" description="HMG box" evidence="15">
    <location>
        <begin position="18"/>
        <end position="86"/>
    </location>
</feature>
<evidence type="ECO:0000256" key="6">
    <source>
        <dbReference type="ARBA" id="ARBA00022928"/>
    </source>
</evidence>
<accession>A0AAV2LC14</accession>
<dbReference type="GO" id="GO:0007548">
    <property type="term" value="P:sex differentiation"/>
    <property type="evidence" value="ECO:0007669"/>
    <property type="project" value="UniProtKB-KW"/>
</dbReference>
<keyword evidence="11 14" id="KW-0539">Nucleus</keyword>
<evidence type="ECO:0000313" key="16">
    <source>
        <dbReference type="EMBL" id="CAL1598068.1"/>
    </source>
</evidence>
<evidence type="ECO:0000256" key="9">
    <source>
        <dbReference type="ARBA" id="ARBA00023159"/>
    </source>
</evidence>
<keyword evidence="7" id="KW-0805">Transcription regulation</keyword>
<evidence type="ECO:0000256" key="7">
    <source>
        <dbReference type="ARBA" id="ARBA00023015"/>
    </source>
</evidence>
<organism evidence="16 17">
    <name type="scientific">Knipowitschia caucasica</name>
    <name type="common">Caucasian dwarf goby</name>
    <name type="synonym">Pomatoschistus caucasicus</name>
    <dbReference type="NCBI Taxonomy" id="637954"/>
    <lineage>
        <taxon>Eukaryota</taxon>
        <taxon>Metazoa</taxon>
        <taxon>Chordata</taxon>
        <taxon>Craniata</taxon>
        <taxon>Vertebrata</taxon>
        <taxon>Euteleostomi</taxon>
        <taxon>Actinopterygii</taxon>
        <taxon>Neopterygii</taxon>
        <taxon>Teleostei</taxon>
        <taxon>Neoteleostei</taxon>
        <taxon>Acanthomorphata</taxon>
        <taxon>Gobiaria</taxon>
        <taxon>Gobiiformes</taxon>
        <taxon>Gobioidei</taxon>
        <taxon>Gobiidae</taxon>
        <taxon>Gobiinae</taxon>
        <taxon>Knipowitschia</taxon>
    </lineage>
</organism>
<dbReference type="InterPro" id="IPR036910">
    <property type="entry name" value="HMG_box_dom_sf"/>
</dbReference>
<proteinExistence type="inferred from homology"/>
<feature type="DNA-binding region" description="HMG box" evidence="14">
    <location>
        <begin position="18"/>
        <end position="86"/>
    </location>
</feature>
<dbReference type="PANTHER" id="PTHR10270:SF161">
    <property type="entry name" value="SEX-DETERMINING REGION Y PROTEIN"/>
    <property type="match status" value="1"/>
</dbReference>
<dbReference type="GO" id="GO:0030154">
    <property type="term" value="P:cell differentiation"/>
    <property type="evidence" value="ECO:0007669"/>
    <property type="project" value="UniProtKB-KW"/>
</dbReference>
<gene>
    <name evidence="16" type="ORF">KC01_LOCUS26512</name>
</gene>
<dbReference type="PROSITE" id="PS50118">
    <property type="entry name" value="HMG_BOX_2"/>
    <property type="match status" value="1"/>
</dbReference>
<evidence type="ECO:0000256" key="8">
    <source>
        <dbReference type="ARBA" id="ARBA00023125"/>
    </source>
</evidence>
<keyword evidence="5" id="KW-0112">Calmodulin-binding</keyword>
<evidence type="ECO:0000313" key="17">
    <source>
        <dbReference type="Proteomes" id="UP001497482"/>
    </source>
</evidence>
<dbReference type="Proteomes" id="UP001497482">
    <property type="component" value="Chromosome 22"/>
</dbReference>
<comment type="subcellular location">
    <subcellularLocation>
        <location evidence="1">Nucleus speckle</location>
    </subcellularLocation>
</comment>
<dbReference type="InterPro" id="IPR050140">
    <property type="entry name" value="SRY-related_HMG-box_TF-like"/>
</dbReference>
<dbReference type="AlphaFoldDB" id="A0AAV2LC14"/>
<comment type="similarity">
    <text evidence="2">Belongs to the SRY family.</text>
</comment>
<keyword evidence="6" id="KW-0726">Sexual differentiation</keyword>
<keyword evidence="17" id="KW-1185">Reference proteome</keyword>
<dbReference type="FunFam" id="1.10.30.10:FF:000002">
    <property type="entry name" value="transcription factor Sox-2"/>
    <property type="match status" value="1"/>
</dbReference>
<comment type="function">
    <text evidence="13">Transcriptional regulator that controls a genetic switch in male development. It is necessary and sufficient for initiating male sex determination by directing the development of supporting cell precursors (pre-Sertoli cells) as Sertoli rather than granulosa cells. Involved in different aspects of gene regulation including promoter activation or repression. Binds to the DNA consensus sequence 5'-[AT]AACAA[AT]-3'. SRY HMG box recognizes DNA by partial intercalation in the minor groove and promotes DNA bending. Also involved in pre-mRNA splicing. In male adult brain involved in the maintenance of motor functions of dopaminergic neurons.</text>
</comment>
<evidence type="ECO:0000256" key="3">
    <source>
        <dbReference type="ARBA" id="ARBA00019052"/>
    </source>
</evidence>
<dbReference type="GO" id="GO:0005516">
    <property type="term" value="F:calmodulin binding"/>
    <property type="evidence" value="ECO:0007669"/>
    <property type="project" value="UniProtKB-KW"/>
</dbReference>
<dbReference type="PANTHER" id="PTHR10270">
    <property type="entry name" value="SOX TRANSCRIPTION FACTOR"/>
    <property type="match status" value="1"/>
</dbReference>
<reference evidence="16 17" key="1">
    <citation type="submission" date="2024-04" db="EMBL/GenBank/DDBJ databases">
        <authorList>
            <person name="Waldvogel A.-M."/>
            <person name="Schoenle A."/>
        </authorList>
    </citation>
    <scope>NUCLEOTIDE SEQUENCE [LARGE SCALE GENOMIC DNA]</scope>
</reference>
<dbReference type="EMBL" id="OZ035844">
    <property type="protein sequence ID" value="CAL1598068.1"/>
    <property type="molecule type" value="Genomic_DNA"/>
</dbReference>
<dbReference type="GO" id="GO:0016607">
    <property type="term" value="C:nuclear speck"/>
    <property type="evidence" value="ECO:0007669"/>
    <property type="project" value="UniProtKB-SubCell"/>
</dbReference>
<keyword evidence="8 14" id="KW-0238">DNA-binding</keyword>
<keyword evidence="10" id="KW-0804">Transcription</keyword>
<evidence type="ECO:0000259" key="15">
    <source>
        <dbReference type="PROSITE" id="PS50118"/>
    </source>
</evidence>
<name>A0AAV2LC14_KNICA</name>
<evidence type="ECO:0000256" key="4">
    <source>
        <dbReference type="ARBA" id="ARBA00022782"/>
    </source>
</evidence>